<reference evidence="7 8" key="1">
    <citation type="journal article" date="2015" name="Biotechnol. Biofuels">
        <title>Enhanced degradation of softwood versus hardwood by the white-rot fungus Pycnoporus coccineus.</title>
        <authorList>
            <person name="Couturier M."/>
            <person name="Navarro D."/>
            <person name="Chevret D."/>
            <person name="Henrissat B."/>
            <person name="Piumi F."/>
            <person name="Ruiz-Duenas F.J."/>
            <person name="Martinez A.T."/>
            <person name="Grigoriev I.V."/>
            <person name="Riley R."/>
            <person name="Lipzen A."/>
            <person name="Berrin J.G."/>
            <person name="Master E.R."/>
            <person name="Rosso M.N."/>
        </authorList>
    </citation>
    <scope>NUCLEOTIDE SEQUENCE [LARGE SCALE GENOMIC DNA]</scope>
    <source>
        <strain evidence="7 8">BRFM310</strain>
    </source>
</reference>
<dbReference type="Proteomes" id="UP000193067">
    <property type="component" value="Unassembled WGS sequence"/>
</dbReference>
<keyword evidence="3 6" id="KW-0134">Cell wall</keyword>
<evidence type="ECO:0000256" key="2">
    <source>
        <dbReference type="ARBA" id="ARBA00010446"/>
    </source>
</evidence>
<organism evidence="7 8">
    <name type="scientific">Trametes coccinea (strain BRFM310)</name>
    <name type="common">Pycnoporus coccineus</name>
    <dbReference type="NCBI Taxonomy" id="1353009"/>
    <lineage>
        <taxon>Eukaryota</taxon>
        <taxon>Fungi</taxon>
        <taxon>Dikarya</taxon>
        <taxon>Basidiomycota</taxon>
        <taxon>Agaricomycotina</taxon>
        <taxon>Agaricomycetes</taxon>
        <taxon>Polyporales</taxon>
        <taxon>Polyporaceae</taxon>
        <taxon>Trametes</taxon>
    </lineage>
</organism>
<evidence type="ECO:0000256" key="6">
    <source>
        <dbReference type="RuleBase" id="RU365009"/>
    </source>
</evidence>
<dbReference type="EMBL" id="KZ084107">
    <property type="protein sequence ID" value="OSD02173.1"/>
    <property type="molecule type" value="Genomic_DNA"/>
</dbReference>
<evidence type="ECO:0000256" key="5">
    <source>
        <dbReference type="ARBA" id="ARBA00023157"/>
    </source>
</evidence>
<feature type="chain" id="PRO_5013987110" description="Hydrophobin" evidence="6">
    <location>
        <begin position="21"/>
        <end position="116"/>
    </location>
</feature>
<accession>A0A1Y2INB1</accession>
<dbReference type="SMART" id="SM00075">
    <property type="entry name" value="HYDRO"/>
    <property type="match status" value="1"/>
</dbReference>
<dbReference type="AlphaFoldDB" id="A0A1Y2INB1"/>
<dbReference type="OrthoDB" id="4225815at2759"/>
<keyword evidence="4 6" id="KW-0964">Secreted</keyword>
<dbReference type="GO" id="GO:0005199">
    <property type="term" value="F:structural constituent of cell wall"/>
    <property type="evidence" value="ECO:0007669"/>
    <property type="project" value="InterPro"/>
</dbReference>
<evidence type="ECO:0000313" key="8">
    <source>
        <dbReference type="Proteomes" id="UP000193067"/>
    </source>
</evidence>
<name>A0A1Y2INB1_TRAC3</name>
<proteinExistence type="inferred from homology"/>
<sequence>MILSHAVVLAISALPLLAAATPLDTRGGGSGSSSGSCSTGTLQCCDSTLNANSPAGEKLLGLLGIVLQDVNVVLGLSCSSINVVGVGSSSGCSAQTVCCEDTSNSLVSIGCLPVSL</sequence>
<dbReference type="STRING" id="1353009.A0A1Y2INB1"/>
<dbReference type="Pfam" id="PF01185">
    <property type="entry name" value="Hydrophobin"/>
    <property type="match status" value="1"/>
</dbReference>
<protein>
    <recommendedName>
        <fullName evidence="6">Hydrophobin</fullName>
    </recommendedName>
</protein>
<dbReference type="GO" id="GO:0009277">
    <property type="term" value="C:fungal-type cell wall"/>
    <property type="evidence" value="ECO:0007669"/>
    <property type="project" value="InterPro"/>
</dbReference>
<evidence type="ECO:0000256" key="1">
    <source>
        <dbReference type="ARBA" id="ARBA00004191"/>
    </source>
</evidence>
<evidence type="ECO:0000256" key="3">
    <source>
        <dbReference type="ARBA" id="ARBA00022512"/>
    </source>
</evidence>
<comment type="similarity">
    <text evidence="2 6">Belongs to the fungal hydrophobin family.</text>
</comment>
<keyword evidence="8" id="KW-1185">Reference proteome</keyword>
<feature type="signal peptide" evidence="6">
    <location>
        <begin position="1"/>
        <end position="20"/>
    </location>
</feature>
<gene>
    <name evidence="7" type="ORF">PYCCODRAFT_1478033</name>
</gene>
<keyword evidence="5 6" id="KW-1015">Disulfide bond</keyword>
<keyword evidence="6" id="KW-0732">Signal</keyword>
<dbReference type="CDD" id="cd23507">
    <property type="entry name" value="hydrophobin_I"/>
    <property type="match status" value="1"/>
</dbReference>
<evidence type="ECO:0000313" key="7">
    <source>
        <dbReference type="EMBL" id="OSD02173.1"/>
    </source>
</evidence>
<comment type="subcellular location">
    <subcellularLocation>
        <location evidence="1 6">Secreted</location>
        <location evidence="1 6">Cell wall</location>
    </subcellularLocation>
</comment>
<dbReference type="InterPro" id="IPR001338">
    <property type="entry name" value="Class_I_Hydrophobin"/>
</dbReference>
<evidence type="ECO:0000256" key="4">
    <source>
        <dbReference type="ARBA" id="ARBA00022525"/>
    </source>
</evidence>